<evidence type="ECO:0000313" key="3">
    <source>
        <dbReference type="EMBL" id="CAA6808559.1"/>
    </source>
</evidence>
<dbReference type="AlphaFoldDB" id="A0A6S6SZE4"/>
<gene>
    <name evidence="3" type="ORF">HELGO_WM31950</name>
</gene>
<dbReference type="PANTHER" id="PTHR46229:SF2">
    <property type="entry name" value="BOLA-LIKE PROTEIN 1"/>
    <property type="match status" value="1"/>
</dbReference>
<dbReference type="EMBL" id="CACVAT010000122">
    <property type="protein sequence ID" value="CAA6808559.1"/>
    <property type="molecule type" value="Genomic_DNA"/>
</dbReference>
<dbReference type="Pfam" id="PF01722">
    <property type="entry name" value="BolA"/>
    <property type="match status" value="1"/>
</dbReference>
<organism evidence="3">
    <name type="scientific">uncultured Thiotrichaceae bacterium</name>
    <dbReference type="NCBI Taxonomy" id="298394"/>
    <lineage>
        <taxon>Bacteria</taxon>
        <taxon>Pseudomonadati</taxon>
        <taxon>Pseudomonadota</taxon>
        <taxon>Gammaproteobacteria</taxon>
        <taxon>Thiotrichales</taxon>
        <taxon>Thiotrichaceae</taxon>
        <taxon>environmental samples</taxon>
    </lineage>
</organism>
<dbReference type="SUPFAM" id="SSF82657">
    <property type="entry name" value="BolA-like"/>
    <property type="match status" value="1"/>
</dbReference>
<comment type="similarity">
    <text evidence="1 2">Belongs to the BolA/IbaG family.</text>
</comment>
<reference evidence="3" key="1">
    <citation type="submission" date="2020-01" db="EMBL/GenBank/DDBJ databases">
        <authorList>
            <person name="Meier V. D."/>
            <person name="Meier V D."/>
        </authorList>
    </citation>
    <scope>NUCLEOTIDE SEQUENCE</scope>
    <source>
        <strain evidence="3">HLG_WM_MAG_09</strain>
    </source>
</reference>
<dbReference type="InterPro" id="IPR050961">
    <property type="entry name" value="BolA/IbaG_stress_morph_reg"/>
</dbReference>
<dbReference type="InterPro" id="IPR036065">
    <property type="entry name" value="BolA-like_sf"/>
</dbReference>
<proteinExistence type="inferred from homology"/>
<dbReference type="Gene3D" id="3.30.300.90">
    <property type="entry name" value="BolA-like"/>
    <property type="match status" value="1"/>
</dbReference>
<name>A0A6S6SZE4_9GAMM</name>
<dbReference type="PANTHER" id="PTHR46229">
    <property type="entry name" value="BOLA TRANSCRIPTION REGULATOR"/>
    <property type="match status" value="1"/>
</dbReference>
<evidence type="ECO:0000256" key="1">
    <source>
        <dbReference type="ARBA" id="ARBA00005578"/>
    </source>
</evidence>
<protein>
    <submittedName>
        <fullName evidence="3">BolA family transcriptional regulator</fullName>
    </submittedName>
</protein>
<evidence type="ECO:0000256" key="2">
    <source>
        <dbReference type="RuleBase" id="RU003860"/>
    </source>
</evidence>
<accession>A0A6S6SZE4</accession>
<dbReference type="InterPro" id="IPR002634">
    <property type="entry name" value="BolA"/>
</dbReference>
<dbReference type="PIRSF" id="PIRSF003113">
    <property type="entry name" value="BolA"/>
    <property type="match status" value="1"/>
</dbReference>
<sequence>MSIANEAVVALIKAGISDAQVEVTGDGYKYQAEVVSSEFAALNKVKRHQKVYATVNEVIVSGELHALTLVTLTPEEKAAV</sequence>